<organism evidence="1 2">
    <name type="scientific">Thioclava arctica</name>
    <dbReference type="NCBI Taxonomy" id="3238301"/>
    <lineage>
        <taxon>Bacteria</taxon>
        <taxon>Pseudomonadati</taxon>
        <taxon>Pseudomonadota</taxon>
        <taxon>Alphaproteobacteria</taxon>
        <taxon>Rhodobacterales</taxon>
        <taxon>Paracoccaceae</taxon>
        <taxon>Thioclava</taxon>
    </lineage>
</organism>
<gene>
    <name evidence="1" type="ORF">AB4874_01375</name>
</gene>
<dbReference type="RefSeq" id="WP_368390656.1">
    <property type="nucleotide sequence ID" value="NZ_JBFRYC010000001.1"/>
</dbReference>
<proteinExistence type="predicted"/>
<reference evidence="1 2" key="1">
    <citation type="journal article" date="2011" name="Int. J. Syst. Evol. Microbiol.">
        <title>Zhongshania antarctica gen. nov., sp. nov. and Zhongshania guokunii sp. nov., gammaproteobacteria respectively isolated from coastal attached (fast) ice and surface seawater of the Antarctic.</title>
        <authorList>
            <person name="Li H.J."/>
            <person name="Zhang X.Y."/>
            <person name="Chen C.X."/>
            <person name="Zhang Y.J."/>
            <person name="Gao Z.M."/>
            <person name="Yu Y."/>
            <person name="Chen X.L."/>
            <person name="Chen B."/>
            <person name="Zhang Y.Z."/>
        </authorList>
    </citation>
    <scope>NUCLEOTIDE SEQUENCE [LARGE SCALE GENOMIC DNA]</scope>
    <source>
        <strain evidence="1 2">15-R06ZXC-3</strain>
    </source>
</reference>
<comment type="caution">
    <text evidence="1">The sequence shown here is derived from an EMBL/GenBank/DDBJ whole genome shotgun (WGS) entry which is preliminary data.</text>
</comment>
<dbReference type="EMBL" id="JBFRYC010000001">
    <property type="protein sequence ID" value="MEX1660301.1"/>
    <property type="molecule type" value="Genomic_DNA"/>
</dbReference>
<protein>
    <submittedName>
        <fullName evidence="1">Uncharacterized protein</fullName>
    </submittedName>
</protein>
<keyword evidence="2" id="KW-1185">Reference proteome</keyword>
<name>A0ABV3TF79_9RHOB</name>
<sequence>MTKKTIENAVTAHALRSEDIKRDVKHSDSVKPHEANWADTRHTLFSTSA</sequence>
<dbReference type="Proteomes" id="UP001557465">
    <property type="component" value="Unassembled WGS sequence"/>
</dbReference>
<accession>A0ABV3TF79</accession>
<evidence type="ECO:0000313" key="2">
    <source>
        <dbReference type="Proteomes" id="UP001557465"/>
    </source>
</evidence>
<evidence type="ECO:0000313" key="1">
    <source>
        <dbReference type="EMBL" id="MEX1660301.1"/>
    </source>
</evidence>